<feature type="repeat" description="ANK" evidence="3">
    <location>
        <begin position="764"/>
        <end position="796"/>
    </location>
</feature>
<feature type="domain" description="GPI inositol-deacylase winged helix" evidence="4">
    <location>
        <begin position="499"/>
        <end position="576"/>
    </location>
</feature>
<dbReference type="EMBL" id="JAWWNJ010000012">
    <property type="protein sequence ID" value="KAK7043396.1"/>
    <property type="molecule type" value="Genomic_DNA"/>
</dbReference>
<evidence type="ECO:0000256" key="2">
    <source>
        <dbReference type="ARBA" id="ARBA00023043"/>
    </source>
</evidence>
<evidence type="ECO:0000259" key="4">
    <source>
        <dbReference type="Pfam" id="PF22939"/>
    </source>
</evidence>
<dbReference type="Pfam" id="PF12796">
    <property type="entry name" value="Ank_2"/>
    <property type="match status" value="4"/>
</dbReference>
<dbReference type="Pfam" id="PF00023">
    <property type="entry name" value="Ank"/>
    <property type="match status" value="1"/>
</dbReference>
<protein>
    <submittedName>
        <fullName evidence="6">ANK-REP-region domain-containing protein</fullName>
    </submittedName>
</protein>
<dbReference type="Gene3D" id="1.25.40.20">
    <property type="entry name" value="Ankyrin repeat-containing domain"/>
    <property type="match status" value="2"/>
</dbReference>
<evidence type="ECO:0000259" key="5">
    <source>
        <dbReference type="Pfam" id="PF24883"/>
    </source>
</evidence>
<dbReference type="Pfam" id="PF24883">
    <property type="entry name" value="NPHP3_N"/>
    <property type="match status" value="1"/>
</dbReference>
<dbReference type="InterPro" id="IPR002110">
    <property type="entry name" value="Ankyrin_rpt"/>
</dbReference>
<dbReference type="PROSITE" id="PS50088">
    <property type="entry name" value="ANK_REPEAT"/>
    <property type="match status" value="9"/>
</dbReference>
<keyword evidence="7" id="KW-1185">Reference proteome</keyword>
<dbReference type="InterPro" id="IPR056884">
    <property type="entry name" value="NPHP3-like_N"/>
</dbReference>
<reference evidence="6 7" key="1">
    <citation type="journal article" date="2024" name="J Genomics">
        <title>Draft genome sequencing and assembly of Favolaschia claudopus CIRM-BRFM 2984 isolated from oak limbs.</title>
        <authorList>
            <person name="Navarro D."/>
            <person name="Drula E."/>
            <person name="Chaduli D."/>
            <person name="Cazenave R."/>
            <person name="Ahrendt S."/>
            <person name="Wang J."/>
            <person name="Lipzen A."/>
            <person name="Daum C."/>
            <person name="Barry K."/>
            <person name="Grigoriev I.V."/>
            <person name="Favel A."/>
            <person name="Rosso M.N."/>
            <person name="Martin F."/>
        </authorList>
    </citation>
    <scope>NUCLEOTIDE SEQUENCE [LARGE SCALE GENOMIC DNA]</scope>
    <source>
        <strain evidence="6 7">CIRM-BRFM 2984</strain>
    </source>
</reference>
<evidence type="ECO:0000313" key="7">
    <source>
        <dbReference type="Proteomes" id="UP001362999"/>
    </source>
</evidence>
<proteinExistence type="predicted"/>
<organism evidence="6 7">
    <name type="scientific">Favolaschia claudopus</name>
    <dbReference type="NCBI Taxonomy" id="2862362"/>
    <lineage>
        <taxon>Eukaryota</taxon>
        <taxon>Fungi</taxon>
        <taxon>Dikarya</taxon>
        <taxon>Basidiomycota</taxon>
        <taxon>Agaricomycotina</taxon>
        <taxon>Agaricomycetes</taxon>
        <taxon>Agaricomycetidae</taxon>
        <taxon>Agaricales</taxon>
        <taxon>Marasmiineae</taxon>
        <taxon>Mycenaceae</taxon>
        <taxon>Favolaschia</taxon>
    </lineage>
</organism>
<feature type="domain" description="Nephrocystin 3-like N-terminal" evidence="5">
    <location>
        <begin position="228"/>
        <end position="387"/>
    </location>
</feature>
<dbReference type="AlphaFoldDB" id="A0AAW0CW53"/>
<comment type="caution">
    <text evidence="6">The sequence shown here is derived from an EMBL/GenBank/DDBJ whole genome shotgun (WGS) entry which is preliminary data.</text>
</comment>
<evidence type="ECO:0000313" key="6">
    <source>
        <dbReference type="EMBL" id="KAK7043396.1"/>
    </source>
</evidence>
<feature type="repeat" description="ANK" evidence="3">
    <location>
        <begin position="1064"/>
        <end position="1096"/>
    </location>
</feature>
<dbReference type="InterPro" id="IPR027417">
    <property type="entry name" value="P-loop_NTPase"/>
</dbReference>
<feature type="repeat" description="ANK" evidence="3">
    <location>
        <begin position="1031"/>
        <end position="1063"/>
    </location>
</feature>
<feature type="repeat" description="ANK" evidence="3">
    <location>
        <begin position="734"/>
        <end position="763"/>
    </location>
</feature>
<sequence>MADVVGAIASILQLIDAVTKTRAYVQDFVRAPQEQRQLRTELDDLRTLLQELQTRVKCNPSSPTLKQMVSPLTSFKITMEKMAQTLRSSSDTGGALIGKLSDRLAWTIWNKKEAQEYLVKIEQFKSVLNSWLLIDLWDMSQEHKSTQGAMLYSLGSVAETVKSEMDRGISEHKLRMDMMAHSLKHVNDGISVQHTQTEAKERSEIIQWISPINFFIRHSDISRSRVPGTGGWLLVEPQFQIWKAIRGQILWCTGIPGAGKTVLVSMVVDYLCREVTTQDFQVACAYLNHKEADQQSPSNLLAAIWRQLVLDKEIGLIAKKLYQRHFERNTSPSLEEVSDLLRATISKLSRVFILVDAIDEYPEGQRLIFLHHLGQLGSNVNLLITSRPHLSPELLGSPKAITLNVCASPEDIRQYIDTQVGLSPRLARHVQRQPHLLQEIHTTIAMNIDGMFLLAKLHIASLSTKNTIKAVREALNVLPKDIHDSYDTVMQRIDAQNKEDRTTAVTTIMWVANAKRPLTVSELTMALAIEPGTRALDEDNMLDIQIILSVCAGLVVIDTQCLLVQLVHHTLQEYLDNFYLRRLPDAQTQITSTLLTFLDFDSILRTSISSCPPPLLDYAQHCLGHAQGQPEVDLRTKLLHFCCQAHQWKKKLRLLWNSPPWNYRDWPSESSPIWVAVAANLLEIVKFLIKETHFWNDPQNPVIIVASYYGHLQMIELLIGNGAHVSVQGKPFGSALQAAVYAENIETVKLLLDYGANTNELSGQHGPALAIAARRGNMDLVQILLAYGADINICNAQNDSALYAAMTGGHKLVTQFLIAQGADVNIPFPQHNNTRTALATAAYHGDKSLVKLLIANHASVEVHSGRYGTALGAATCRGHIEIIQCLLEHGADINSKGGYYNGPLGTAFLTNQEKVRDLLIHEGANINIFIPVYGTMLIKAAHHGDISFFHILVNSGADLNKRGGEYGSALAAAASGGHMNIVLLLLEKGADVNIRGGRYGSALHTAAARGKTEIVKMLLMNGADVLLQDASKKPALLLASIHRRLEIVQLLLDHGAKVNSQVEEPWSALAGACRFGHYEIAQILLNYGADADRKDKDYGNAFNAAMIGGHNEIVKLLIRQRTKPHV</sequence>
<dbReference type="PANTHER" id="PTHR24198">
    <property type="entry name" value="ANKYRIN REPEAT AND PROTEIN KINASE DOMAIN-CONTAINING PROTEIN"/>
    <property type="match status" value="1"/>
</dbReference>
<dbReference type="Proteomes" id="UP001362999">
    <property type="component" value="Unassembled WGS sequence"/>
</dbReference>
<keyword evidence="2 3" id="KW-0040">ANK repeat</keyword>
<dbReference type="SUPFAM" id="SSF52540">
    <property type="entry name" value="P-loop containing nucleoside triphosphate hydrolases"/>
    <property type="match status" value="1"/>
</dbReference>
<feature type="repeat" description="ANK" evidence="3">
    <location>
        <begin position="965"/>
        <end position="997"/>
    </location>
</feature>
<evidence type="ECO:0000256" key="3">
    <source>
        <dbReference type="PROSITE-ProRule" id="PRU00023"/>
    </source>
</evidence>
<feature type="repeat" description="ANK" evidence="3">
    <location>
        <begin position="797"/>
        <end position="826"/>
    </location>
</feature>
<dbReference type="SUPFAM" id="SSF48403">
    <property type="entry name" value="Ankyrin repeat"/>
    <property type="match status" value="2"/>
</dbReference>
<accession>A0AAW0CW53</accession>
<dbReference type="InterPro" id="IPR054471">
    <property type="entry name" value="GPIID_WHD"/>
</dbReference>
<keyword evidence="1" id="KW-0677">Repeat</keyword>
<feature type="repeat" description="ANK" evidence="3">
    <location>
        <begin position="866"/>
        <end position="898"/>
    </location>
</feature>
<feature type="repeat" description="ANK" evidence="3">
    <location>
        <begin position="833"/>
        <end position="865"/>
    </location>
</feature>
<gene>
    <name evidence="6" type="ORF">R3P38DRAFT_241854</name>
</gene>
<dbReference type="InterPro" id="IPR036770">
    <property type="entry name" value="Ankyrin_rpt-contain_sf"/>
</dbReference>
<dbReference type="PANTHER" id="PTHR24198:SF165">
    <property type="entry name" value="ANKYRIN REPEAT-CONTAINING PROTEIN-RELATED"/>
    <property type="match status" value="1"/>
</dbReference>
<feature type="repeat" description="ANK" evidence="3">
    <location>
        <begin position="998"/>
        <end position="1030"/>
    </location>
</feature>
<name>A0AAW0CW53_9AGAR</name>
<dbReference type="SMART" id="SM00248">
    <property type="entry name" value="ANK"/>
    <property type="match status" value="14"/>
</dbReference>
<evidence type="ECO:0000256" key="1">
    <source>
        <dbReference type="ARBA" id="ARBA00022737"/>
    </source>
</evidence>
<dbReference type="PROSITE" id="PS50297">
    <property type="entry name" value="ANK_REP_REGION"/>
    <property type="match status" value="6"/>
</dbReference>
<dbReference type="Gene3D" id="3.40.50.300">
    <property type="entry name" value="P-loop containing nucleotide triphosphate hydrolases"/>
    <property type="match status" value="1"/>
</dbReference>
<dbReference type="Pfam" id="PF22939">
    <property type="entry name" value="WHD_GPIID"/>
    <property type="match status" value="1"/>
</dbReference>